<keyword evidence="3 4" id="KW-0067">ATP-binding</keyword>
<dbReference type="PANTHER" id="PTHR23407">
    <property type="entry name" value="ATPASE INHIBITOR/5-FORMYLTETRAHYDROFOLATE CYCLO-LIGASE"/>
    <property type="match status" value="1"/>
</dbReference>
<comment type="catalytic activity">
    <reaction evidence="5">
        <text>(6S)-5-formyl-5,6,7,8-tetrahydrofolate + ATP = (6R)-5,10-methenyltetrahydrofolate + ADP + phosphate</text>
        <dbReference type="Rhea" id="RHEA:10488"/>
        <dbReference type="ChEBI" id="CHEBI:30616"/>
        <dbReference type="ChEBI" id="CHEBI:43474"/>
        <dbReference type="ChEBI" id="CHEBI:57455"/>
        <dbReference type="ChEBI" id="CHEBI:57457"/>
        <dbReference type="ChEBI" id="CHEBI:456216"/>
        <dbReference type="EC" id="6.3.3.2"/>
    </reaction>
</comment>
<organism evidence="6 7">
    <name type="scientific">Massilia forsythiae</name>
    <dbReference type="NCBI Taxonomy" id="2728020"/>
    <lineage>
        <taxon>Bacteria</taxon>
        <taxon>Pseudomonadati</taxon>
        <taxon>Pseudomonadota</taxon>
        <taxon>Betaproteobacteria</taxon>
        <taxon>Burkholderiales</taxon>
        <taxon>Oxalobacteraceae</taxon>
        <taxon>Telluria group</taxon>
        <taxon>Massilia</taxon>
    </lineage>
</organism>
<keyword evidence="5" id="KW-0479">Metal-binding</keyword>
<dbReference type="GO" id="GO:0035999">
    <property type="term" value="P:tetrahydrofolate interconversion"/>
    <property type="evidence" value="ECO:0007669"/>
    <property type="project" value="TreeGrafter"/>
</dbReference>
<dbReference type="GO" id="GO:0046872">
    <property type="term" value="F:metal ion binding"/>
    <property type="evidence" value="ECO:0007669"/>
    <property type="project" value="UniProtKB-KW"/>
</dbReference>
<keyword evidence="7" id="KW-1185">Reference proteome</keyword>
<evidence type="ECO:0000313" key="6">
    <source>
        <dbReference type="EMBL" id="QJD99776.1"/>
    </source>
</evidence>
<dbReference type="Proteomes" id="UP000502415">
    <property type="component" value="Chromosome"/>
</dbReference>
<dbReference type="Pfam" id="PF01812">
    <property type="entry name" value="5-FTHF_cyc-lig"/>
    <property type="match status" value="1"/>
</dbReference>
<evidence type="ECO:0000256" key="2">
    <source>
        <dbReference type="ARBA" id="ARBA00022741"/>
    </source>
</evidence>
<evidence type="ECO:0000313" key="7">
    <source>
        <dbReference type="Proteomes" id="UP000502415"/>
    </source>
</evidence>
<protein>
    <recommendedName>
        <fullName evidence="5">5-formyltetrahydrofolate cyclo-ligase</fullName>
        <ecNumber evidence="5">6.3.3.2</ecNumber>
    </recommendedName>
</protein>
<dbReference type="NCBIfam" id="TIGR02727">
    <property type="entry name" value="MTHFS_bact"/>
    <property type="match status" value="1"/>
</dbReference>
<dbReference type="EC" id="6.3.3.2" evidence="5"/>
<evidence type="ECO:0000256" key="1">
    <source>
        <dbReference type="ARBA" id="ARBA00010638"/>
    </source>
</evidence>
<evidence type="ECO:0000256" key="4">
    <source>
        <dbReference type="PIRSR" id="PIRSR006806-1"/>
    </source>
</evidence>
<feature type="binding site" evidence="4">
    <location>
        <begin position="42"/>
        <end position="46"/>
    </location>
    <ligand>
        <name>ATP</name>
        <dbReference type="ChEBI" id="CHEBI:30616"/>
    </ligand>
</feature>
<evidence type="ECO:0000256" key="5">
    <source>
        <dbReference type="RuleBase" id="RU361279"/>
    </source>
</evidence>
<gene>
    <name evidence="6" type="ORF">HH212_06860</name>
</gene>
<dbReference type="InterPro" id="IPR024185">
    <property type="entry name" value="FTHF_cligase-like_sf"/>
</dbReference>
<dbReference type="GO" id="GO:0009396">
    <property type="term" value="P:folic acid-containing compound biosynthetic process"/>
    <property type="evidence" value="ECO:0007669"/>
    <property type="project" value="TreeGrafter"/>
</dbReference>
<dbReference type="AlphaFoldDB" id="A0A7Z2VUZ4"/>
<comment type="cofactor">
    <cofactor evidence="5">
        <name>Mg(2+)</name>
        <dbReference type="ChEBI" id="CHEBI:18420"/>
    </cofactor>
</comment>
<dbReference type="Gene3D" id="3.40.50.10420">
    <property type="entry name" value="NagB/RpiA/CoA transferase-like"/>
    <property type="match status" value="1"/>
</dbReference>
<keyword evidence="5" id="KW-0460">Magnesium</keyword>
<accession>A0A7Z2VUZ4</accession>
<feature type="binding site" evidence="4">
    <location>
        <position position="93"/>
    </location>
    <ligand>
        <name>substrate</name>
    </ligand>
</feature>
<proteinExistence type="inferred from homology"/>
<feature type="binding site" evidence="4">
    <location>
        <begin position="168"/>
        <end position="176"/>
    </location>
    <ligand>
        <name>ATP</name>
        <dbReference type="ChEBI" id="CHEBI:30616"/>
    </ligand>
</feature>
<comment type="similarity">
    <text evidence="1 5">Belongs to the 5-formyltetrahydrofolate cyclo-ligase family.</text>
</comment>
<dbReference type="GO" id="GO:0005524">
    <property type="term" value="F:ATP binding"/>
    <property type="evidence" value="ECO:0007669"/>
    <property type="project" value="UniProtKB-KW"/>
</dbReference>
<dbReference type="InterPro" id="IPR002698">
    <property type="entry name" value="FTHF_cligase"/>
</dbReference>
<sequence>MTGESRIPCGPDGLPDSRASVAGAKQLSQEAGADAASRQAAKAALRKALKSARGVLEPAIKVQWDAHIGAQVLAWWRLRQVDGLGVYWPLAGEPDLRAAYAELHRAGLRLCLPVVMERDAPLAFVEWTPGEAMIPDRMGVQVPAALRFVGRPPALLIPCLGFNAENYRLGYGGGYYDRTLETTPRPHTLGIAYSNQQAVFTHGTHDVPLDVIVTETSSVT</sequence>
<dbReference type="EMBL" id="CP051685">
    <property type="protein sequence ID" value="QJD99776.1"/>
    <property type="molecule type" value="Genomic_DNA"/>
</dbReference>
<reference evidence="6 7" key="1">
    <citation type="submission" date="2020-04" db="EMBL/GenBank/DDBJ databases">
        <title>Genome sequencing of novel species.</title>
        <authorList>
            <person name="Heo J."/>
            <person name="Kim S.-J."/>
            <person name="Kim J.-S."/>
            <person name="Hong S.-B."/>
            <person name="Kwon S.-W."/>
        </authorList>
    </citation>
    <scope>NUCLEOTIDE SEQUENCE [LARGE SCALE GENOMIC DNA]</scope>
    <source>
        <strain evidence="6 7">GN2-R2</strain>
    </source>
</reference>
<keyword evidence="2 4" id="KW-0547">Nucleotide-binding</keyword>
<dbReference type="SUPFAM" id="SSF100950">
    <property type="entry name" value="NagB/RpiA/CoA transferase-like"/>
    <property type="match status" value="1"/>
</dbReference>
<dbReference type="KEGG" id="mfy:HH212_06860"/>
<evidence type="ECO:0000256" key="3">
    <source>
        <dbReference type="ARBA" id="ARBA00022840"/>
    </source>
</evidence>
<name>A0A7Z2VUZ4_9BURK</name>
<dbReference type="InterPro" id="IPR037171">
    <property type="entry name" value="NagB/RpiA_transferase-like"/>
</dbReference>
<dbReference type="PIRSF" id="PIRSF006806">
    <property type="entry name" value="FTHF_cligase"/>
    <property type="match status" value="1"/>
</dbReference>
<keyword evidence="6" id="KW-0436">Ligase</keyword>
<dbReference type="GO" id="GO:0030272">
    <property type="term" value="F:5-formyltetrahydrofolate cyclo-ligase activity"/>
    <property type="evidence" value="ECO:0007669"/>
    <property type="project" value="UniProtKB-EC"/>
</dbReference>
<dbReference type="PANTHER" id="PTHR23407:SF1">
    <property type="entry name" value="5-FORMYLTETRAHYDROFOLATE CYCLO-LIGASE"/>
    <property type="match status" value="1"/>
</dbReference>